<proteinExistence type="predicted"/>
<organism evidence="2 3">
    <name type="scientific">Ditylenchus dipsaci</name>
    <dbReference type="NCBI Taxonomy" id="166011"/>
    <lineage>
        <taxon>Eukaryota</taxon>
        <taxon>Metazoa</taxon>
        <taxon>Ecdysozoa</taxon>
        <taxon>Nematoda</taxon>
        <taxon>Chromadorea</taxon>
        <taxon>Rhabditida</taxon>
        <taxon>Tylenchina</taxon>
        <taxon>Tylenchomorpha</taxon>
        <taxon>Sphaerularioidea</taxon>
        <taxon>Anguinidae</taxon>
        <taxon>Anguininae</taxon>
        <taxon>Ditylenchus</taxon>
    </lineage>
</organism>
<feature type="repeat" description="MBT" evidence="1">
    <location>
        <begin position="110"/>
        <end position="203"/>
    </location>
</feature>
<evidence type="ECO:0000313" key="2">
    <source>
        <dbReference type="Proteomes" id="UP000887574"/>
    </source>
</evidence>
<dbReference type="GO" id="GO:0005634">
    <property type="term" value="C:nucleus"/>
    <property type="evidence" value="ECO:0007669"/>
    <property type="project" value="InterPro"/>
</dbReference>
<dbReference type="PROSITE" id="PS51079">
    <property type="entry name" value="MBT"/>
    <property type="match status" value="1"/>
</dbReference>
<evidence type="ECO:0000313" key="3">
    <source>
        <dbReference type="WBParaSite" id="jg1826"/>
    </source>
</evidence>
<dbReference type="AlphaFoldDB" id="A0A915DCQ6"/>
<dbReference type="WBParaSite" id="jg1826">
    <property type="protein sequence ID" value="jg1826"/>
    <property type="gene ID" value="jg1826"/>
</dbReference>
<sequence length="308" mass="35398">MLPVKVECVLGSELLVKFLPTLVKGGSIAAVLESDRSLMDKHLGTYTGWPIFRAARKKYSEHLRRQDHLQLRWAVEVDAGEGILETLHITSERCHPIGWTSEKKAKGVVYHYFNKFSDCEVYAAPNWLFDYAPLKEQKFKVGSLLEMLDPESRMHYFSVRAIKDLEEEARLSDSPKLEYCNVLNADIYPVGWCSKHGVRLTIPKGMTEADFSYPNLWTKLRAKTMAIERGEQGKKKIRYCEIQSSRNPLSFAPAAIIRSRKHMLWLHVETADKSTPPRIYSNRSTELFPWGYAKNNGFELTKSAYSYP</sequence>
<keyword evidence="2" id="KW-1185">Reference proteome</keyword>
<dbReference type="InterPro" id="IPR004092">
    <property type="entry name" value="Mbt"/>
</dbReference>
<reference evidence="3" key="1">
    <citation type="submission" date="2022-11" db="UniProtKB">
        <authorList>
            <consortium name="WormBaseParasite"/>
        </authorList>
    </citation>
    <scope>IDENTIFICATION</scope>
</reference>
<dbReference type="Pfam" id="PF02820">
    <property type="entry name" value="MBT"/>
    <property type="match status" value="2"/>
</dbReference>
<protein>
    <submittedName>
        <fullName evidence="3">Uncharacterized protein</fullName>
    </submittedName>
</protein>
<name>A0A915DCQ6_9BILA</name>
<dbReference type="SMART" id="SM00561">
    <property type="entry name" value="MBT"/>
    <property type="match status" value="1"/>
</dbReference>
<dbReference type="GO" id="GO:0006355">
    <property type="term" value="P:regulation of DNA-templated transcription"/>
    <property type="evidence" value="ECO:0007669"/>
    <property type="project" value="InterPro"/>
</dbReference>
<dbReference type="Proteomes" id="UP000887574">
    <property type="component" value="Unplaced"/>
</dbReference>
<accession>A0A915DCQ6</accession>
<evidence type="ECO:0000256" key="1">
    <source>
        <dbReference type="PROSITE-ProRule" id="PRU00459"/>
    </source>
</evidence>
<dbReference type="Gene3D" id="2.30.30.140">
    <property type="match status" value="2"/>
</dbReference>
<dbReference type="SUPFAM" id="SSF63748">
    <property type="entry name" value="Tudor/PWWP/MBT"/>
    <property type="match status" value="2"/>
</dbReference>